<reference evidence="8" key="1">
    <citation type="submission" date="2016-11" db="UniProtKB">
        <authorList>
            <consortium name="WormBaseParasite"/>
        </authorList>
    </citation>
    <scope>IDENTIFICATION</scope>
</reference>
<feature type="chain" id="PRO_5009314901" evidence="5">
    <location>
        <begin position="24"/>
        <end position="325"/>
    </location>
</feature>
<dbReference type="SUPFAM" id="SSF53474">
    <property type="entry name" value="alpha/beta-Hydrolases"/>
    <property type="match status" value="1"/>
</dbReference>
<protein>
    <submittedName>
        <fullName evidence="8">Lipase domain-containing protein</fullName>
    </submittedName>
</protein>
<evidence type="ECO:0000256" key="2">
    <source>
        <dbReference type="ARBA" id="ARBA00010701"/>
    </source>
</evidence>
<dbReference type="Proteomes" id="UP000095287">
    <property type="component" value="Unplaced"/>
</dbReference>
<dbReference type="WBParaSite" id="L893_g7154.t1">
    <property type="protein sequence ID" value="L893_g7154.t1"/>
    <property type="gene ID" value="L893_g7154"/>
</dbReference>
<dbReference type="GO" id="GO:0005615">
    <property type="term" value="C:extracellular space"/>
    <property type="evidence" value="ECO:0007669"/>
    <property type="project" value="TreeGrafter"/>
</dbReference>
<proteinExistence type="inferred from homology"/>
<feature type="signal peptide" evidence="5">
    <location>
        <begin position="1"/>
        <end position="23"/>
    </location>
</feature>
<dbReference type="PRINTS" id="PR00821">
    <property type="entry name" value="TAGLIPASE"/>
</dbReference>
<evidence type="ECO:0000256" key="4">
    <source>
        <dbReference type="RuleBase" id="RU004262"/>
    </source>
</evidence>
<dbReference type="PANTHER" id="PTHR11610:SF173">
    <property type="entry name" value="LIPASE DOMAIN-CONTAINING PROTEIN-RELATED"/>
    <property type="match status" value="1"/>
</dbReference>
<evidence type="ECO:0000256" key="5">
    <source>
        <dbReference type="SAM" id="SignalP"/>
    </source>
</evidence>
<evidence type="ECO:0000256" key="1">
    <source>
        <dbReference type="ARBA" id="ARBA00004613"/>
    </source>
</evidence>
<dbReference type="GO" id="GO:0016042">
    <property type="term" value="P:lipid catabolic process"/>
    <property type="evidence" value="ECO:0007669"/>
    <property type="project" value="TreeGrafter"/>
</dbReference>
<comment type="subcellular location">
    <subcellularLocation>
        <location evidence="1">Secreted</location>
    </subcellularLocation>
</comment>
<dbReference type="InterPro" id="IPR000734">
    <property type="entry name" value="TAG_lipase"/>
</dbReference>
<dbReference type="Pfam" id="PF00151">
    <property type="entry name" value="Lipase"/>
    <property type="match status" value="1"/>
</dbReference>
<dbReference type="InterPro" id="IPR013818">
    <property type="entry name" value="Lipase"/>
</dbReference>
<dbReference type="AlphaFoldDB" id="A0A1I8AM64"/>
<keyword evidence="7" id="KW-1185">Reference proteome</keyword>
<name>A0A1I8AM64_9BILA</name>
<evidence type="ECO:0000313" key="8">
    <source>
        <dbReference type="WBParaSite" id="L893_g7154.t1"/>
    </source>
</evidence>
<evidence type="ECO:0000313" key="7">
    <source>
        <dbReference type="Proteomes" id="UP000095287"/>
    </source>
</evidence>
<feature type="domain" description="Lipase" evidence="6">
    <location>
        <begin position="61"/>
        <end position="286"/>
    </location>
</feature>
<dbReference type="Gene3D" id="3.40.50.1820">
    <property type="entry name" value="alpha/beta hydrolase"/>
    <property type="match status" value="1"/>
</dbReference>
<dbReference type="InterPro" id="IPR029058">
    <property type="entry name" value="AB_hydrolase_fold"/>
</dbReference>
<keyword evidence="5" id="KW-0732">Signal</keyword>
<organism evidence="7 8">
    <name type="scientific">Steinernema glaseri</name>
    <dbReference type="NCBI Taxonomy" id="37863"/>
    <lineage>
        <taxon>Eukaryota</taxon>
        <taxon>Metazoa</taxon>
        <taxon>Ecdysozoa</taxon>
        <taxon>Nematoda</taxon>
        <taxon>Chromadorea</taxon>
        <taxon>Rhabditida</taxon>
        <taxon>Tylenchina</taxon>
        <taxon>Panagrolaimomorpha</taxon>
        <taxon>Strongyloidoidea</taxon>
        <taxon>Steinernematidae</taxon>
        <taxon>Steinernema</taxon>
    </lineage>
</organism>
<keyword evidence="3" id="KW-0964">Secreted</keyword>
<dbReference type="GO" id="GO:0016298">
    <property type="term" value="F:lipase activity"/>
    <property type="evidence" value="ECO:0007669"/>
    <property type="project" value="InterPro"/>
</dbReference>
<comment type="similarity">
    <text evidence="2 4">Belongs to the AB hydrolase superfamily. Lipase family.</text>
</comment>
<evidence type="ECO:0000256" key="3">
    <source>
        <dbReference type="ARBA" id="ARBA00022525"/>
    </source>
</evidence>
<dbReference type="PANTHER" id="PTHR11610">
    <property type="entry name" value="LIPASE"/>
    <property type="match status" value="1"/>
</dbReference>
<sequence>MISVGQLERVALILGLLVSGGECGRSKRFLCLSGVVCYDEPIDVGCFDRVAFGRFCQHGVLPADPVSIDPNFTIAHSDEPYSYHHINIVNLTDQVARTRFPKGNDVTFIIHGFGESEKQWMHYAQDAILHLDHQTVVLVYWGRGSTHPNYFQAAANTRVVGVIIARMIEAINQIHGIPLSRVRLVGFSLGAHVAGFAGKQFNETRIGSIYGLDPAGPLFTAGNPNRFYKPVPAEERLDRNDADYVEVLHTSGDDFMYAGAGSPFQFGDVDFYANGGEHQPGCQIEYYKFFTFDTENMNGLHLQDLLSSASVQTVSYGHVYVSSGV</sequence>
<evidence type="ECO:0000259" key="6">
    <source>
        <dbReference type="Pfam" id="PF00151"/>
    </source>
</evidence>
<accession>A0A1I8AM64</accession>